<proteinExistence type="predicted"/>
<evidence type="ECO:0000256" key="2">
    <source>
        <dbReference type="ARBA" id="ARBA00022679"/>
    </source>
</evidence>
<keyword evidence="2" id="KW-0808">Transferase</keyword>
<dbReference type="Gene3D" id="3.40.50.150">
    <property type="entry name" value="Vaccinia Virus protein VP39"/>
    <property type="match status" value="1"/>
</dbReference>
<dbReference type="PANTHER" id="PTHR43861">
    <property type="entry name" value="TRANS-ACONITATE 2-METHYLTRANSFERASE-RELATED"/>
    <property type="match status" value="1"/>
</dbReference>
<gene>
    <name evidence="4" type="ORF">GCM10011314_25160</name>
</gene>
<comment type="caution">
    <text evidence="4">The sequence shown here is derived from an EMBL/GenBank/DDBJ whole genome shotgun (WGS) entry which is preliminary data.</text>
</comment>
<feature type="domain" description="Methyltransferase" evidence="3">
    <location>
        <begin position="73"/>
        <end position="164"/>
    </location>
</feature>
<reference evidence="4" key="1">
    <citation type="journal article" date="2014" name="Int. J. Syst. Evol. Microbiol.">
        <title>Complete genome sequence of Corynebacterium casei LMG S-19264T (=DSM 44701T), isolated from a smear-ripened cheese.</title>
        <authorList>
            <consortium name="US DOE Joint Genome Institute (JGI-PGF)"/>
            <person name="Walter F."/>
            <person name="Albersmeier A."/>
            <person name="Kalinowski J."/>
            <person name="Ruckert C."/>
        </authorList>
    </citation>
    <scope>NUCLEOTIDE SEQUENCE</scope>
    <source>
        <strain evidence="4">CGMCC 1.10749</strain>
    </source>
</reference>
<dbReference type="Pfam" id="PF13649">
    <property type="entry name" value="Methyltransf_25"/>
    <property type="match status" value="1"/>
</dbReference>
<evidence type="ECO:0000313" key="4">
    <source>
        <dbReference type="EMBL" id="GGB84476.1"/>
    </source>
</evidence>
<accession>A0A8H9FTQ9</accession>
<evidence type="ECO:0000256" key="1">
    <source>
        <dbReference type="ARBA" id="ARBA00022603"/>
    </source>
</evidence>
<sequence length="224" mass="24963">MTDVDMPVPGVRPLSPDESRTYWDERHRTRDELASGGNIAFDRGTNHMLYVVRTARLVEVLGTHSDAEYPLRVLDAGCGKGYFSRQLASFGHRVDGIDTSPHAIAQCRAEGGPAETYHLSALTEWAPPHLYDAVVCIDVLYHLMDDAEWEASVLHLASLVRLGGVIGLVDHDRDEDVVWHDYQKTRARSRYAELLSGAGFEVTRFVTNDFMEDPSGMHVAVRVG</sequence>
<dbReference type="SUPFAM" id="SSF53335">
    <property type="entry name" value="S-adenosyl-L-methionine-dependent methyltransferases"/>
    <property type="match status" value="1"/>
</dbReference>
<evidence type="ECO:0000313" key="5">
    <source>
        <dbReference type="Proteomes" id="UP000628079"/>
    </source>
</evidence>
<organism evidence="4 5">
    <name type="scientific">Knoellia flava</name>
    <dbReference type="NCBI Taxonomy" id="913969"/>
    <lineage>
        <taxon>Bacteria</taxon>
        <taxon>Bacillati</taxon>
        <taxon>Actinomycetota</taxon>
        <taxon>Actinomycetes</taxon>
        <taxon>Micrococcales</taxon>
        <taxon>Intrasporangiaceae</taxon>
        <taxon>Knoellia</taxon>
    </lineage>
</organism>
<dbReference type="RefSeq" id="WP_052117206.1">
    <property type="nucleotide sequence ID" value="NZ_BMEA01000002.1"/>
</dbReference>
<dbReference type="InterPro" id="IPR041698">
    <property type="entry name" value="Methyltransf_25"/>
</dbReference>
<name>A0A8H9FTQ9_9MICO</name>
<dbReference type="Proteomes" id="UP000628079">
    <property type="component" value="Unassembled WGS sequence"/>
</dbReference>
<protein>
    <recommendedName>
        <fullName evidence="3">Methyltransferase domain-containing protein</fullName>
    </recommendedName>
</protein>
<dbReference type="InterPro" id="IPR029063">
    <property type="entry name" value="SAM-dependent_MTases_sf"/>
</dbReference>
<reference evidence="4" key="2">
    <citation type="submission" date="2020-09" db="EMBL/GenBank/DDBJ databases">
        <authorList>
            <person name="Sun Q."/>
            <person name="Zhou Y."/>
        </authorList>
    </citation>
    <scope>NUCLEOTIDE SEQUENCE</scope>
    <source>
        <strain evidence="4">CGMCC 1.10749</strain>
    </source>
</reference>
<dbReference type="PANTHER" id="PTHR43861:SF1">
    <property type="entry name" value="TRANS-ACONITATE 2-METHYLTRANSFERASE"/>
    <property type="match status" value="1"/>
</dbReference>
<dbReference type="AlphaFoldDB" id="A0A8H9FTQ9"/>
<dbReference type="GO" id="GO:0032259">
    <property type="term" value="P:methylation"/>
    <property type="evidence" value="ECO:0007669"/>
    <property type="project" value="UniProtKB-KW"/>
</dbReference>
<evidence type="ECO:0000259" key="3">
    <source>
        <dbReference type="Pfam" id="PF13649"/>
    </source>
</evidence>
<keyword evidence="1" id="KW-0489">Methyltransferase</keyword>
<dbReference type="EMBL" id="BMEA01000002">
    <property type="protein sequence ID" value="GGB84476.1"/>
    <property type="molecule type" value="Genomic_DNA"/>
</dbReference>
<dbReference type="GO" id="GO:0008168">
    <property type="term" value="F:methyltransferase activity"/>
    <property type="evidence" value="ECO:0007669"/>
    <property type="project" value="UniProtKB-KW"/>
</dbReference>
<dbReference type="CDD" id="cd02440">
    <property type="entry name" value="AdoMet_MTases"/>
    <property type="match status" value="1"/>
</dbReference>